<evidence type="ECO:0000256" key="1">
    <source>
        <dbReference type="ARBA" id="ARBA00022485"/>
    </source>
</evidence>
<comment type="pathway">
    <text evidence="5">Isoprenoid biosynthesis; isopentenyl diphosphate biosynthesis via DXP pathway; isopentenyl diphosphate from 1-deoxy-D-xylulose 5-phosphate: step 6/6.</text>
</comment>
<dbReference type="PANTHER" id="PTHR30426">
    <property type="entry name" value="4-HYDROXY-3-METHYLBUT-2-ENYL DIPHOSPHATE REDUCTASE"/>
    <property type="match status" value="1"/>
</dbReference>
<feature type="binding site" evidence="5">
    <location>
        <position position="233"/>
    </location>
    <ligand>
        <name>dimethylallyl diphosphate</name>
        <dbReference type="ChEBI" id="CHEBI:57623"/>
    </ligand>
</feature>
<feature type="binding site" evidence="5">
    <location>
        <position position="234"/>
    </location>
    <ligand>
        <name>(2E)-4-hydroxy-3-methylbut-2-enyl diphosphate</name>
        <dbReference type="ChEBI" id="CHEBI:128753"/>
    </ligand>
</feature>
<dbReference type="Pfam" id="PF02401">
    <property type="entry name" value="LYTB"/>
    <property type="match status" value="1"/>
</dbReference>
<dbReference type="GO" id="GO:0051539">
    <property type="term" value="F:4 iron, 4 sulfur cluster binding"/>
    <property type="evidence" value="ECO:0007669"/>
    <property type="project" value="UniProtKB-UniRule"/>
</dbReference>
<dbReference type="Gene3D" id="3.40.50.11270">
    <property type="match status" value="1"/>
</dbReference>
<evidence type="ECO:0000256" key="2">
    <source>
        <dbReference type="ARBA" id="ARBA00022723"/>
    </source>
</evidence>
<feature type="binding site" evidence="5">
    <location>
        <position position="85"/>
    </location>
    <ligand>
        <name>isopentenyl diphosphate</name>
        <dbReference type="ChEBI" id="CHEBI:128769"/>
    </ligand>
</feature>
<protein>
    <recommendedName>
        <fullName evidence="5">4-hydroxy-3-methylbut-2-enyl diphosphate reductase</fullName>
        <shortName evidence="5">HMBPP reductase</shortName>
        <ecNumber evidence="5">1.17.7.4</ecNumber>
    </recommendedName>
</protein>
<comment type="cofactor">
    <cofactor evidence="5">
        <name>[4Fe-4S] cluster</name>
        <dbReference type="ChEBI" id="CHEBI:49883"/>
    </cofactor>
    <text evidence="5">Binds 1 [4Fe-4S] cluster per subunit.</text>
</comment>
<keyword evidence="3 5" id="KW-0408">Iron</keyword>
<feature type="binding site" evidence="5">
    <location>
        <position position="175"/>
    </location>
    <ligand>
        <name>(2E)-4-hydroxy-3-methylbut-2-enyl diphosphate</name>
        <dbReference type="ChEBI" id="CHEBI:128753"/>
    </ligand>
</feature>
<dbReference type="GO" id="GO:0046872">
    <property type="term" value="F:metal ion binding"/>
    <property type="evidence" value="ECO:0007669"/>
    <property type="project" value="UniProtKB-KW"/>
</dbReference>
<feature type="binding site" evidence="5">
    <location>
        <position position="235"/>
    </location>
    <ligand>
        <name>dimethylallyl diphosphate</name>
        <dbReference type="ChEBI" id="CHEBI:57623"/>
    </ligand>
</feature>
<feature type="binding site" evidence="5">
    <location>
        <position position="235"/>
    </location>
    <ligand>
        <name>isopentenyl diphosphate</name>
        <dbReference type="ChEBI" id="CHEBI:128769"/>
    </ligand>
</feature>
<feature type="binding site" evidence="5">
    <location>
        <position position="234"/>
    </location>
    <ligand>
        <name>dimethylallyl diphosphate</name>
        <dbReference type="ChEBI" id="CHEBI:57623"/>
    </ligand>
</feature>
<dbReference type="Gene3D" id="3.40.1010.20">
    <property type="entry name" value="4-hydroxy-3-methylbut-2-enyl diphosphate reductase, catalytic domain"/>
    <property type="match status" value="2"/>
</dbReference>
<reference evidence="6 7" key="1">
    <citation type="submission" date="2019-03" db="EMBL/GenBank/DDBJ databases">
        <title>Genomic Encyclopedia of Type Strains, Phase IV (KMG-IV): sequencing the most valuable type-strain genomes for metagenomic binning, comparative biology and taxonomic classification.</title>
        <authorList>
            <person name="Goeker M."/>
        </authorList>
    </citation>
    <scope>NUCLEOTIDE SEQUENCE [LARGE SCALE GENOMIC DNA]</scope>
    <source>
        <strain evidence="6 7">DSM 45934</strain>
    </source>
</reference>
<keyword evidence="2 5" id="KW-0479">Metal-binding</keyword>
<keyword evidence="4 5" id="KW-0411">Iron-sulfur</keyword>
<dbReference type="InterPro" id="IPR003451">
    <property type="entry name" value="LytB/IspH"/>
</dbReference>
<feature type="binding site" evidence="5">
    <location>
        <position position="85"/>
    </location>
    <ligand>
        <name>(2E)-4-hydroxy-3-methylbut-2-enyl diphosphate</name>
        <dbReference type="ChEBI" id="CHEBI:128753"/>
    </ligand>
</feature>
<feature type="binding site" evidence="5">
    <location>
        <position position="85"/>
    </location>
    <ligand>
        <name>dimethylallyl diphosphate</name>
        <dbReference type="ChEBI" id="CHEBI:57623"/>
    </ligand>
</feature>
<feature type="binding site" evidence="5">
    <location>
        <position position="23"/>
    </location>
    <ligand>
        <name>[4Fe-4S] cluster</name>
        <dbReference type="ChEBI" id="CHEBI:49883"/>
    </ligand>
</feature>
<sequence>MDSANEPGPAGKTVVLAEPRSFCAGVRRAIEIVEVALERFGPPIYVRNQIVHNQHVVRALEQRDVRFVSSTDEVPRGSVCVLSAHGTAPAVREAAEARDLRVIDATCPLVSKVHQQVVRAARDDRTVLLVGHMEHEEVEGTYGEAPERTHVVATVDEVRQLDLPSDTPVTYVTQTTLSIDDTREVVDAIAARFPDLTGPGTDDICFASQNRQNGVKALAKRTDVVLVCGSANSSNTVRMVEVAQLAGVRSYLVPDITDLDESWLAGATSVGVSAGASAPEFLVDQLLDRLAELGFDRIQVETTGSEADITFGLPSAAVGAPESKESN</sequence>
<dbReference type="RefSeq" id="WP_132117935.1">
    <property type="nucleotide sequence ID" value="NZ_SLWS01000004.1"/>
</dbReference>
<organism evidence="6 7">
    <name type="scientific">Actinocrispum wychmicini</name>
    <dbReference type="NCBI Taxonomy" id="1213861"/>
    <lineage>
        <taxon>Bacteria</taxon>
        <taxon>Bacillati</taxon>
        <taxon>Actinomycetota</taxon>
        <taxon>Actinomycetes</taxon>
        <taxon>Pseudonocardiales</taxon>
        <taxon>Pseudonocardiaceae</taxon>
        <taxon>Actinocrispum</taxon>
    </lineage>
</organism>
<proteinExistence type="inferred from homology"/>
<dbReference type="NCBIfam" id="TIGR00216">
    <property type="entry name" value="ispH_lytB"/>
    <property type="match status" value="1"/>
</dbReference>
<feature type="binding site" evidence="5">
    <location>
        <position position="234"/>
    </location>
    <ligand>
        <name>isopentenyl diphosphate</name>
        <dbReference type="ChEBI" id="CHEBI:128769"/>
    </ligand>
</feature>
<dbReference type="UniPathway" id="UPA00056">
    <property type="reaction ID" value="UER00097"/>
</dbReference>
<dbReference type="HAMAP" id="MF_00191">
    <property type="entry name" value="IspH"/>
    <property type="match status" value="1"/>
</dbReference>
<dbReference type="UniPathway" id="UPA00059">
    <property type="reaction ID" value="UER00105"/>
</dbReference>
<feature type="binding site" evidence="5">
    <location>
        <position position="277"/>
    </location>
    <ligand>
        <name>isopentenyl diphosphate</name>
        <dbReference type="ChEBI" id="CHEBI:128769"/>
    </ligand>
</feature>
<gene>
    <name evidence="5" type="primary">ispH</name>
    <name evidence="6" type="ORF">EV192_104629</name>
</gene>
<comment type="catalytic activity">
    <reaction evidence="5">
        <text>isopentenyl diphosphate + 2 oxidized [2Fe-2S]-[ferredoxin] + H2O = (2E)-4-hydroxy-3-methylbut-2-enyl diphosphate + 2 reduced [2Fe-2S]-[ferredoxin] + 2 H(+)</text>
        <dbReference type="Rhea" id="RHEA:24488"/>
        <dbReference type="Rhea" id="RHEA-COMP:10000"/>
        <dbReference type="Rhea" id="RHEA-COMP:10001"/>
        <dbReference type="ChEBI" id="CHEBI:15377"/>
        <dbReference type="ChEBI" id="CHEBI:15378"/>
        <dbReference type="ChEBI" id="CHEBI:33737"/>
        <dbReference type="ChEBI" id="CHEBI:33738"/>
        <dbReference type="ChEBI" id="CHEBI:128753"/>
        <dbReference type="ChEBI" id="CHEBI:128769"/>
        <dbReference type="EC" id="1.17.7.4"/>
    </reaction>
</comment>
<feature type="binding site" evidence="5">
    <location>
        <position position="277"/>
    </location>
    <ligand>
        <name>dimethylallyl diphosphate</name>
        <dbReference type="ChEBI" id="CHEBI:57623"/>
    </ligand>
</feature>
<dbReference type="GO" id="GO:0019288">
    <property type="term" value="P:isopentenyl diphosphate biosynthetic process, methylerythritol 4-phosphate pathway"/>
    <property type="evidence" value="ECO:0007669"/>
    <property type="project" value="UniProtKB-UniRule"/>
</dbReference>
<comment type="pathway">
    <text evidence="5">Isoprenoid biosynthesis; dimethylallyl diphosphate biosynthesis; dimethylallyl diphosphate from (2E)-4-hydroxy-3-methylbutenyl diphosphate: step 1/1.</text>
</comment>
<feature type="binding site" evidence="5">
    <location>
        <position position="277"/>
    </location>
    <ligand>
        <name>(2E)-4-hydroxy-3-methylbut-2-enyl diphosphate</name>
        <dbReference type="ChEBI" id="CHEBI:128753"/>
    </ligand>
</feature>
<feature type="binding site" evidence="5">
    <location>
        <position position="135"/>
    </location>
    <ligand>
        <name>(2E)-4-hydroxy-3-methylbut-2-enyl diphosphate</name>
        <dbReference type="ChEBI" id="CHEBI:128753"/>
    </ligand>
</feature>
<feature type="active site" description="Proton donor" evidence="5">
    <location>
        <position position="137"/>
    </location>
</feature>
<evidence type="ECO:0000313" key="6">
    <source>
        <dbReference type="EMBL" id="TCO59786.1"/>
    </source>
</evidence>
<dbReference type="GO" id="GO:0016114">
    <property type="term" value="P:terpenoid biosynthetic process"/>
    <property type="evidence" value="ECO:0007669"/>
    <property type="project" value="UniProtKB-UniRule"/>
</dbReference>
<dbReference type="AlphaFoldDB" id="A0A4R2JRE1"/>
<comment type="caution">
    <text evidence="6">The sequence shown here is derived from an EMBL/GenBank/DDBJ whole genome shotgun (WGS) entry which is preliminary data.</text>
</comment>
<feature type="binding site" evidence="5">
    <location>
        <position position="107"/>
    </location>
    <ligand>
        <name>[4Fe-4S] cluster</name>
        <dbReference type="ChEBI" id="CHEBI:49883"/>
    </ligand>
</feature>
<dbReference type="OrthoDB" id="9804068at2"/>
<evidence type="ECO:0000313" key="7">
    <source>
        <dbReference type="Proteomes" id="UP000295680"/>
    </source>
</evidence>
<dbReference type="Proteomes" id="UP000295680">
    <property type="component" value="Unassembled WGS sequence"/>
</dbReference>
<dbReference type="CDD" id="cd13944">
    <property type="entry name" value="lytB_ispH"/>
    <property type="match status" value="1"/>
</dbReference>
<feature type="binding site" evidence="5">
    <location>
        <position position="52"/>
    </location>
    <ligand>
        <name>(2E)-4-hydroxy-3-methylbut-2-enyl diphosphate</name>
        <dbReference type="ChEBI" id="CHEBI:128753"/>
    </ligand>
</feature>
<feature type="binding site" evidence="5">
    <location>
        <position position="52"/>
    </location>
    <ligand>
        <name>isopentenyl diphosphate</name>
        <dbReference type="ChEBI" id="CHEBI:128769"/>
    </ligand>
</feature>
<feature type="binding site" evidence="5">
    <location>
        <position position="235"/>
    </location>
    <ligand>
        <name>(2E)-4-hydroxy-3-methylbut-2-enyl diphosphate</name>
        <dbReference type="ChEBI" id="CHEBI:128753"/>
    </ligand>
</feature>
<evidence type="ECO:0000256" key="4">
    <source>
        <dbReference type="ARBA" id="ARBA00023014"/>
    </source>
</evidence>
<dbReference type="PANTHER" id="PTHR30426:SF0">
    <property type="entry name" value="4-HYDROXY-3-METHYLBUT-2-ENYL DIPHOSPHATE REDUCTASE"/>
    <property type="match status" value="1"/>
</dbReference>
<accession>A0A4R2JRE1</accession>
<feature type="binding site" evidence="5">
    <location>
        <position position="233"/>
    </location>
    <ligand>
        <name>(2E)-4-hydroxy-3-methylbut-2-enyl diphosphate</name>
        <dbReference type="ChEBI" id="CHEBI:128753"/>
    </ligand>
</feature>
<feature type="binding site" evidence="5">
    <location>
        <position position="205"/>
    </location>
    <ligand>
        <name>[4Fe-4S] cluster</name>
        <dbReference type="ChEBI" id="CHEBI:49883"/>
    </ligand>
</feature>
<evidence type="ECO:0000256" key="5">
    <source>
        <dbReference type="HAMAP-Rule" id="MF_00191"/>
    </source>
</evidence>
<comment type="function">
    <text evidence="5">Catalyzes the conversion of 1-hydroxy-2-methyl-2-(E)-butenyl 4-diphosphate (HMBPP) into a mixture of isopentenyl diphosphate (IPP) and dimethylallyl diphosphate (DMAPP). Acts in the terminal step of the DOXP/MEP pathway for isoprenoid precursor biosynthesis.</text>
</comment>
<dbReference type="GO" id="GO:0051745">
    <property type="term" value="F:4-hydroxy-3-methylbut-2-enyl diphosphate reductase activity"/>
    <property type="evidence" value="ECO:0007669"/>
    <property type="project" value="UniProtKB-UniRule"/>
</dbReference>
<feature type="binding site" evidence="5">
    <location>
        <position position="135"/>
    </location>
    <ligand>
        <name>dimethylallyl diphosphate</name>
        <dbReference type="ChEBI" id="CHEBI:57623"/>
    </ligand>
</feature>
<keyword evidence="5" id="KW-0560">Oxidoreductase</keyword>
<keyword evidence="7" id="KW-1185">Reference proteome</keyword>
<comment type="similarity">
    <text evidence="5">Belongs to the IspH family.</text>
</comment>
<keyword evidence="1 5" id="KW-0004">4Fe-4S</keyword>
<evidence type="ECO:0000256" key="3">
    <source>
        <dbReference type="ARBA" id="ARBA00023004"/>
    </source>
</evidence>
<dbReference type="GO" id="GO:0050992">
    <property type="term" value="P:dimethylallyl diphosphate biosynthetic process"/>
    <property type="evidence" value="ECO:0007669"/>
    <property type="project" value="UniProtKB-UniRule"/>
</dbReference>
<keyword evidence="5" id="KW-0414">Isoprene biosynthesis</keyword>
<feature type="binding site" evidence="5">
    <location>
        <position position="135"/>
    </location>
    <ligand>
        <name>isopentenyl diphosphate</name>
        <dbReference type="ChEBI" id="CHEBI:128769"/>
    </ligand>
</feature>
<comment type="catalytic activity">
    <reaction evidence="5">
        <text>dimethylallyl diphosphate + 2 oxidized [2Fe-2S]-[ferredoxin] + H2O = (2E)-4-hydroxy-3-methylbut-2-enyl diphosphate + 2 reduced [2Fe-2S]-[ferredoxin] + 2 H(+)</text>
        <dbReference type="Rhea" id="RHEA:24825"/>
        <dbReference type="Rhea" id="RHEA-COMP:10000"/>
        <dbReference type="Rhea" id="RHEA-COMP:10001"/>
        <dbReference type="ChEBI" id="CHEBI:15377"/>
        <dbReference type="ChEBI" id="CHEBI:15378"/>
        <dbReference type="ChEBI" id="CHEBI:33737"/>
        <dbReference type="ChEBI" id="CHEBI:33738"/>
        <dbReference type="ChEBI" id="CHEBI:57623"/>
        <dbReference type="ChEBI" id="CHEBI:128753"/>
        <dbReference type="EC" id="1.17.7.4"/>
    </reaction>
</comment>
<dbReference type="EC" id="1.17.7.4" evidence="5"/>
<dbReference type="EMBL" id="SLWS01000004">
    <property type="protein sequence ID" value="TCO59786.1"/>
    <property type="molecule type" value="Genomic_DNA"/>
</dbReference>
<feature type="binding site" evidence="5">
    <location>
        <position position="52"/>
    </location>
    <ligand>
        <name>dimethylallyl diphosphate</name>
        <dbReference type="ChEBI" id="CHEBI:57623"/>
    </ligand>
</feature>
<name>A0A4R2JRE1_9PSEU</name>
<feature type="binding site" evidence="5">
    <location>
        <position position="233"/>
    </location>
    <ligand>
        <name>isopentenyl diphosphate</name>
        <dbReference type="ChEBI" id="CHEBI:128769"/>
    </ligand>
</feature>